<dbReference type="Proteomes" id="UP000199256">
    <property type="component" value="Unassembled WGS sequence"/>
</dbReference>
<sequence>MGPKDLPLGLAAIFQTTLEPLQLNPPQRFIFFSFPQKLWISMWMNWGKVPPGRVPSRLESDRSFFVHVSNFLFLLEFNLFSVTCCGLEEKRVCTAVPTVASVYKYPCLPAGIRAEGAS</sequence>
<dbReference type="EMBL" id="FOAA01000002">
    <property type="protein sequence ID" value="SEK42996.1"/>
    <property type="molecule type" value="Genomic_DNA"/>
</dbReference>
<dbReference type="RefSeq" id="WP_143050408.1">
    <property type="nucleotide sequence ID" value="NZ_FOAA01000002.1"/>
</dbReference>
<dbReference type="STRING" id="1396821.SAMN05444515_10211"/>
<keyword evidence="2" id="KW-1185">Reference proteome</keyword>
<gene>
    <name evidence="1" type="ORF">SAMN05444515_10211</name>
</gene>
<dbReference type="AlphaFoldDB" id="A0A1H7GXW8"/>
<reference evidence="2" key="1">
    <citation type="submission" date="2016-10" db="EMBL/GenBank/DDBJ databases">
        <authorList>
            <person name="Varghese N."/>
            <person name="Submissions S."/>
        </authorList>
    </citation>
    <scope>NUCLEOTIDE SEQUENCE [LARGE SCALE GENOMIC DNA]</scope>
    <source>
        <strain evidence="2">DSM 241</strain>
    </source>
</reference>
<organism evidence="1 2">
    <name type="scientific">Ectothiorhodospira marina</name>
    <dbReference type="NCBI Taxonomy" id="1396821"/>
    <lineage>
        <taxon>Bacteria</taxon>
        <taxon>Pseudomonadati</taxon>
        <taxon>Pseudomonadota</taxon>
        <taxon>Gammaproteobacteria</taxon>
        <taxon>Chromatiales</taxon>
        <taxon>Ectothiorhodospiraceae</taxon>
        <taxon>Ectothiorhodospira</taxon>
    </lineage>
</organism>
<proteinExistence type="predicted"/>
<evidence type="ECO:0000313" key="2">
    <source>
        <dbReference type="Proteomes" id="UP000199256"/>
    </source>
</evidence>
<name>A0A1H7GXW8_9GAMM</name>
<accession>A0A1H7GXW8</accession>
<evidence type="ECO:0000313" key="1">
    <source>
        <dbReference type="EMBL" id="SEK42996.1"/>
    </source>
</evidence>
<protein>
    <submittedName>
        <fullName evidence="1">Uncharacterized protein</fullName>
    </submittedName>
</protein>